<accession>A0ABU1HDM0</accession>
<keyword evidence="3" id="KW-1185">Reference proteome</keyword>
<dbReference type="SUPFAM" id="SSF53254">
    <property type="entry name" value="Phosphoglycerate mutase-like"/>
    <property type="match status" value="1"/>
</dbReference>
<evidence type="ECO:0000313" key="3">
    <source>
        <dbReference type="Proteomes" id="UP001251374"/>
    </source>
</evidence>
<proteinExistence type="predicted"/>
<feature type="signal peptide" evidence="1">
    <location>
        <begin position="1"/>
        <end position="25"/>
    </location>
</feature>
<dbReference type="InterPro" id="IPR029033">
    <property type="entry name" value="His_PPase_superfam"/>
</dbReference>
<dbReference type="EMBL" id="JARWAM010000006">
    <property type="protein sequence ID" value="MDR5905578.1"/>
    <property type="molecule type" value="Genomic_DNA"/>
</dbReference>
<reference evidence="2 3" key="1">
    <citation type="submission" date="2023-04" db="EMBL/GenBank/DDBJ databases">
        <title>A long-awaited taxogenomic arrangement of the family Halomonadaceae.</title>
        <authorList>
            <person name="De La Haba R."/>
            <person name="Chuvochina M."/>
            <person name="Wittouck S."/>
            <person name="Arahal D.R."/>
            <person name="Sanchez-Porro C."/>
            <person name="Hugenholtz P."/>
            <person name="Ventosa A."/>
        </authorList>
    </citation>
    <scope>NUCLEOTIDE SEQUENCE [LARGE SCALE GENOMIC DNA]</scope>
    <source>
        <strain evidence="2 3">DSM 26770</strain>
    </source>
</reference>
<protein>
    <submittedName>
        <fullName evidence="2">Histidine phosphatase family protein</fullName>
    </submittedName>
</protein>
<evidence type="ECO:0000256" key="1">
    <source>
        <dbReference type="SAM" id="SignalP"/>
    </source>
</evidence>
<keyword evidence="1" id="KW-0732">Signal</keyword>
<dbReference type="Gene3D" id="3.40.50.1240">
    <property type="entry name" value="Phosphoglycerate mutase-like"/>
    <property type="match status" value="1"/>
</dbReference>
<dbReference type="Pfam" id="PF00300">
    <property type="entry name" value="His_Phos_1"/>
    <property type="match status" value="1"/>
</dbReference>
<name>A0ABU1HDM0_9GAMM</name>
<dbReference type="CDD" id="cd07067">
    <property type="entry name" value="HP_PGM_like"/>
    <property type="match status" value="1"/>
</dbReference>
<dbReference type="InterPro" id="IPR013078">
    <property type="entry name" value="His_Pase_superF_clade-1"/>
</dbReference>
<dbReference type="RefSeq" id="WP_309720386.1">
    <property type="nucleotide sequence ID" value="NZ_JARWAM010000006.1"/>
</dbReference>
<sequence length="191" mass="20641">MLSLRHLTFALLISVLGVMPASTQANEATWQALQEGGLVILMRHSLAPGVGDPPGFERGRCDTQRNLSANGRAQAEAAGRALRQREIPIAAVFSSQWCRALDTAELMDVGEVAAAPWLDSFFRERSEQAERTESARERILSWQGPGNLLLIAHQVNISALVGGGVGSGEMIVVRPDGDDMQRVGRLSIRAD</sequence>
<evidence type="ECO:0000313" key="2">
    <source>
        <dbReference type="EMBL" id="MDR5905578.1"/>
    </source>
</evidence>
<organism evidence="2 3">
    <name type="scientific">Franzmannia qiaohouensis</name>
    <dbReference type="NCBI Taxonomy" id="1329370"/>
    <lineage>
        <taxon>Bacteria</taxon>
        <taxon>Pseudomonadati</taxon>
        <taxon>Pseudomonadota</taxon>
        <taxon>Gammaproteobacteria</taxon>
        <taxon>Oceanospirillales</taxon>
        <taxon>Halomonadaceae</taxon>
        <taxon>Franzmannia</taxon>
    </lineage>
</organism>
<gene>
    <name evidence="2" type="ORF">QC821_09870</name>
</gene>
<comment type="caution">
    <text evidence="2">The sequence shown here is derived from an EMBL/GenBank/DDBJ whole genome shotgun (WGS) entry which is preliminary data.</text>
</comment>
<dbReference type="SMART" id="SM00855">
    <property type="entry name" value="PGAM"/>
    <property type="match status" value="1"/>
</dbReference>
<feature type="chain" id="PRO_5046314272" evidence="1">
    <location>
        <begin position="26"/>
        <end position="191"/>
    </location>
</feature>
<dbReference type="Proteomes" id="UP001251374">
    <property type="component" value="Unassembled WGS sequence"/>
</dbReference>